<keyword evidence="3" id="KW-1185">Reference proteome</keyword>
<reference evidence="2" key="3">
    <citation type="submission" date="2025-09" db="UniProtKB">
        <authorList>
            <consortium name="Ensembl"/>
        </authorList>
    </citation>
    <scope>IDENTIFICATION</scope>
    <source>
        <strain evidence="2">Thorbecke</strain>
    </source>
</reference>
<reference evidence="2 3" key="1">
    <citation type="journal article" date="2011" name="Nature">
        <title>A high-resolution map of human evolutionary constraint using 29 mammals.</title>
        <authorList>
            <person name="Lindblad-Toh K."/>
            <person name="Garber M."/>
            <person name="Zuk O."/>
            <person name="Lin M.F."/>
            <person name="Parker B.J."/>
            <person name="Washietl S."/>
            <person name="Kheradpour P."/>
            <person name="Ernst J."/>
            <person name="Jordan G."/>
            <person name="Mauceli E."/>
            <person name="Ward L.D."/>
            <person name="Lowe C.B."/>
            <person name="Holloway A.K."/>
            <person name="Clamp M."/>
            <person name="Gnerre S."/>
            <person name="Alfoldi J."/>
            <person name="Beal K."/>
            <person name="Chang J."/>
            <person name="Clawson H."/>
            <person name="Cuff J."/>
            <person name="Di Palma F."/>
            <person name="Fitzgerald S."/>
            <person name="Flicek P."/>
            <person name="Guttman M."/>
            <person name="Hubisz M.J."/>
            <person name="Jaffe D.B."/>
            <person name="Jungreis I."/>
            <person name="Kent W.J."/>
            <person name="Kostka D."/>
            <person name="Lara M."/>
            <person name="Martins A.L."/>
            <person name="Massingham T."/>
            <person name="Moltke I."/>
            <person name="Raney B.J."/>
            <person name="Rasmussen M.D."/>
            <person name="Robinson J."/>
            <person name="Stark A."/>
            <person name="Vilella A.J."/>
            <person name="Wen J."/>
            <person name="Xie X."/>
            <person name="Zody M.C."/>
            <person name="Baldwin J."/>
            <person name="Bloom T."/>
            <person name="Chin C.W."/>
            <person name="Heiman D."/>
            <person name="Nicol R."/>
            <person name="Nusbaum C."/>
            <person name="Young S."/>
            <person name="Wilkinson J."/>
            <person name="Worley K.C."/>
            <person name="Kovar C.L."/>
            <person name="Muzny D.M."/>
            <person name="Gibbs R.A."/>
            <person name="Cree A."/>
            <person name="Dihn H.H."/>
            <person name="Fowler G."/>
            <person name="Jhangiani S."/>
            <person name="Joshi V."/>
            <person name="Lee S."/>
            <person name="Lewis L.R."/>
            <person name="Nazareth L.V."/>
            <person name="Okwuonu G."/>
            <person name="Santibanez J."/>
            <person name="Warren W.C."/>
            <person name="Mardis E.R."/>
            <person name="Weinstock G.M."/>
            <person name="Wilson R.K."/>
            <person name="Delehaunty K."/>
            <person name="Dooling D."/>
            <person name="Fronik C."/>
            <person name="Fulton L."/>
            <person name="Fulton B."/>
            <person name="Graves T."/>
            <person name="Minx P."/>
            <person name="Sodergren E."/>
            <person name="Birney E."/>
            <person name="Margulies E.H."/>
            <person name="Herrero J."/>
            <person name="Green E.D."/>
            <person name="Haussler D."/>
            <person name="Siepel A."/>
            <person name="Goldman N."/>
            <person name="Pollard K.S."/>
            <person name="Pedersen J.S."/>
            <person name="Lander E.S."/>
            <person name="Kellis M."/>
        </authorList>
    </citation>
    <scope>NUCLEOTIDE SEQUENCE [LARGE SCALE GENOMIC DNA]</scope>
    <source>
        <strain evidence="3">Thorbecke</strain>
    </source>
</reference>
<evidence type="ECO:0000313" key="2">
    <source>
        <dbReference type="Ensembl" id="ENSOCUP00000042812.1"/>
    </source>
</evidence>
<organism evidence="2 3">
    <name type="scientific">Oryctolagus cuniculus</name>
    <name type="common">Rabbit</name>
    <dbReference type="NCBI Taxonomy" id="9986"/>
    <lineage>
        <taxon>Eukaryota</taxon>
        <taxon>Metazoa</taxon>
        <taxon>Chordata</taxon>
        <taxon>Craniata</taxon>
        <taxon>Vertebrata</taxon>
        <taxon>Euteleostomi</taxon>
        <taxon>Mammalia</taxon>
        <taxon>Eutheria</taxon>
        <taxon>Euarchontoglires</taxon>
        <taxon>Glires</taxon>
        <taxon>Lagomorpha</taxon>
        <taxon>Leporidae</taxon>
        <taxon>Oryctolagus</taxon>
    </lineage>
</organism>
<dbReference type="Ensembl" id="ENSOCUT00000047378.1">
    <property type="protein sequence ID" value="ENSOCUP00000042812.1"/>
    <property type="gene ID" value="ENSOCUG00000035957.1"/>
</dbReference>
<name>A0A5F9D9A2_RABIT</name>
<dbReference type="AlphaFoldDB" id="A0A5F9D9A2"/>
<proteinExistence type="predicted"/>
<accession>A0A5F9D9A2</accession>
<feature type="compositionally biased region" description="Low complexity" evidence="1">
    <location>
        <begin position="133"/>
        <end position="142"/>
    </location>
</feature>
<evidence type="ECO:0000313" key="3">
    <source>
        <dbReference type="Proteomes" id="UP000001811"/>
    </source>
</evidence>
<feature type="region of interest" description="Disordered" evidence="1">
    <location>
        <begin position="33"/>
        <end position="60"/>
    </location>
</feature>
<dbReference type="InParanoid" id="A0A5F9D9A2"/>
<dbReference type="Bgee" id="ENSOCUG00000035957">
    <property type="expression patterns" value="Expressed in uterus and 15 other cell types or tissues"/>
</dbReference>
<feature type="region of interest" description="Disordered" evidence="1">
    <location>
        <begin position="117"/>
        <end position="171"/>
    </location>
</feature>
<reference evidence="2" key="2">
    <citation type="submission" date="2025-08" db="UniProtKB">
        <authorList>
            <consortium name="Ensembl"/>
        </authorList>
    </citation>
    <scope>IDENTIFICATION</scope>
    <source>
        <strain evidence="2">Thorbecke</strain>
    </source>
</reference>
<dbReference type="Proteomes" id="UP000001811">
    <property type="component" value="Unplaced"/>
</dbReference>
<feature type="region of interest" description="Disordered" evidence="1">
    <location>
        <begin position="205"/>
        <end position="293"/>
    </location>
</feature>
<evidence type="ECO:0000256" key="1">
    <source>
        <dbReference type="SAM" id="MobiDB-lite"/>
    </source>
</evidence>
<protein>
    <submittedName>
        <fullName evidence="2">Uncharacterized protein</fullName>
    </submittedName>
</protein>
<sequence>MAPAFCRVSRSSSLQYSFTHSCSVSSGLWPCTAPGEQEHSAPAPAPPRPAPAHLLGPESNGRAPLDEQLGHLEVAAVEGIMQGRDALAALAAWVIHCGPVLQQEADDVCGQAGRKSVPGALLRPRPAPPAPHLPLTHPGAHGCRPRAEVSSHSSPEGSQGGPVSGTARSLPGTSHSLALARLAAPMGPLWPCPALSCHSPGLAREEGMPAHRSRPPTPCGKTRPVGGRQGRSSPWPGQCWLPQTVPTPGRPCPNPQLHRRAPRQPPLQLGRPTGVVPHTRPPILVPTEKCPGH</sequence>